<keyword evidence="2" id="KW-1185">Reference proteome</keyword>
<proteinExistence type="predicted"/>
<dbReference type="EMBL" id="JASJEU010000022">
    <property type="protein sequence ID" value="MDJ1651378.1"/>
    <property type="molecule type" value="Genomic_DNA"/>
</dbReference>
<comment type="caution">
    <text evidence="1">The sequence shown here is derived from an EMBL/GenBank/DDBJ whole genome shotgun (WGS) entry which is preliminary data.</text>
</comment>
<reference evidence="1 2" key="1">
    <citation type="submission" date="2023-05" db="EMBL/GenBank/DDBJ databases">
        <title>Gordonibacter KGMB12511T sp. nov., isolated from faeces of healthy Korean.</title>
        <authorList>
            <person name="Kim H.S."/>
            <person name="Kim J.-S."/>
            <person name="Suh M.K."/>
            <person name="Eom M.K."/>
            <person name="Do H.E."/>
            <person name="Lee J.-S."/>
        </authorList>
    </citation>
    <scope>NUCLEOTIDE SEQUENCE [LARGE SCALE GENOMIC DNA]</scope>
    <source>
        <strain evidence="1 2">KGMB12511</strain>
    </source>
</reference>
<protein>
    <recommendedName>
        <fullName evidence="3">Lipoprotein</fullName>
    </recommendedName>
</protein>
<sequence length="182" mass="19766">MGFWGNSYKAKFLSLRKANSGCKEFSRSKMEENSIPSRIARCFGLLLATSLFLGLSMIVGCSSSEETVDAGGAGNVSSEWYSGSVVDFNPAESTVNLVLDESESLEAEFSLEKMSDRRKEFIFSSLKRGDSVSVSCLELVEKGSGINSAISFRIKGLEDQEAKISDEEIAENLADIKANFPA</sequence>
<organism evidence="1 2">
    <name type="scientific">Gordonibacter faecis</name>
    <dbReference type="NCBI Taxonomy" id="3047475"/>
    <lineage>
        <taxon>Bacteria</taxon>
        <taxon>Bacillati</taxon>
        <taxon>Actinomycetota</taxon>
        <taxon>Coriobacteriia</taxon>
        <taxon>Eggerthellales</taxon>
        <taxon>Eggerthellaceae</taxon>
        <taxon>Gordonibacter</taxon>
    </lineage>
</organism>
<evidence type="ECO:0008006" key="3">
    <source>
        <dbReference type="Google" id="ProtNLM"/>
    </source>
</evidence>
<evidence type="ECO:0000313" key="2">
    <source>
        <dbReference type="Proteomes" id="UP001232750"/>
    </source>
</evidence>
<dbReference type="RefSeq" id="WP_283832725.1">
    <property type="nucleotide sequence ID" value="NZ_JASJEU010000022.1"/>
</dbReference>
<accession>A0ABT7DS06</accession>
<evidence type="ECO:0000313" key="1">
    <source>
        <dbReference type="EMBL" id="MDJ1651378.1"/>
    </source>
</evidence>
<name>A0ABT7DS06_9ACTN</name>
<dbReference type="Proteomes" id="UP001232750">
    <property type="component" value="Unassembled WGS sequence"/>
</dbReference>
<gene>
    <name evidence="1" type="ORF">QNJ86_11245</name>
</gene>